<dbReference type="Proteomes" id="UP000246078">
    <property type="component" value="Unassembled WGS sequence"/>
</dbReference>
<dbReference type="VEuPathDB" id="TriTrypDB:BCY84_05379"/>
<dbReference type="OrthoDB" id="270764at2759"/>
<dbReference type="VEuPathDB" id="TriTrypDB:TcCLB.466593.19"/>
<dbReference type="VEuPathDB" id="TriTrypDB:C3747_125g22"/>
<proteinExistence type="predicted"/>
<keyword evidence="1" id="KW-1133">Transmembrane helix</keyword>
<dbReference type="AlphaFoldDB" id="A0A2V2WSA6"/>
<dbReference type="OMA" id="ISMGMND"/>
<dbReference type="VEuPathDB" id="TriTrypDB:TcBrA4_0019300"/>
<dbReference type="VEuPathDB" id="TriTrypDB:C4B63_21g44"/>
<feature type="transmembrane region" description="Helical" evidence="1">
    <location>
        <begin position="21"/>
        <end position="40"/>
    </location>
</feature>
<keyword evidence="1" id="KW-0472">Membrane</keyword>
<feature type="transmembrane region" description="Helical" evidence="1">
    <location>
        <begin position="52"/>
        <end position="71"/>
    </location>
</feature>
<dbReference type="EMBL" id="PRFC01000066">
    <property type="protein sequence ID" value="PWV10723.1"/>
    <property type="molecule type" value="Genomic_DNA"/>
</dbReference>
<evidence type="ECO:0000313" key="4">
    <source>
        <dbReference type="Proteomes" id="UP000246078"/>
    </source>
</evidence>
<dbReference type="VEuPathDB" id="TriTrypDB:TcG_02189"/>
<dbReference type="SMR" id="A0A2V2WSA6"/>
<evidence type="ECO:0000256" key="1">
    <source>
        <dbReference type="SAM" id="Phobius"/>
    </source>
</evidence>
<keyword evidence="1" id="KW-0812">Transmembrane</keyword>
<sequence length="175" mass="19092">MQTVIQQIHQANLKAVLLSRINLFFIIFNCVAMLIFIVTWSVSIAKEGGGVLARYAACIISFILLAVATFLSAMVHRKQPQLLLYYAHEAISILALILTAISMGTNDVVVDLCNTKRALSNTQCGSHTAELLAQIMACISMGFNYASTQQRIVNFIDKGILDGIRGRSGGMTQLP</sequence>
<dbReference type="VEuPathDB" id="TriTrypDB:TcCL_ESM06009"/>
<reference evidence="3 4" key="1">
    <citation type="journal article" date="2018" name="Microb. Genom.">
        <title>Expanding an expanded genome: long-read sequencing of Trypanosoma cruzi.</title>
        <authorList>
            <person name="Berna L."/>
            <person name="Rodriguez M."/>
            <person name="Chiribao M.L."/>
            <person name="Parodi-Talice A."/>
            <person name="Pita S."/>
            <person name="Rijo G."/>
            <person name="Alvarez-Valin F."/>
            <person name="Robello C."/>
        </authorList>
    </citation>
    <scope>NUCLEOTIDE SEQUENCE [LARGE SCALE GENOMIC DNA]</scope>
    <source>
        <strain evidence="3 4">TCC</strain>
    </source>
</reference>
<accession>A0A2V2WSA6</accession>
<protein>
    <submittedName>
        <fullName evidence="3">Uncharacterized protein</fullName>
    </submittedName>
</protein>
<name>A0A2V2WSA6_TRYCR</name>
<feature type="transmembrane region" description="Helical" evidence="1">
    <location>
        <begin position="83"/>
        <end position="104"/>
    </location>
</feature>
<dbReference type="VEuPathDB" id="TriTrypDB:TcYC6_0064510"/>
<evidence type="ECO:0000313" key="3">
    <source>
        <dbReference type="EMBL" id="PWV10723.1"/>
    </source>
</evidence>
<dbReference type="VEuPathDB" id="TriTrypDB:TcCLB.508989.110"/>
<organism evidence="3 4">
    <name type="scientific">Trypanosoma cruzi</name>
    <dbReference type="NCBI Taxonomy" id="5693"/>
    <lineage>
        <taxon>Eukaryota</taxon>
        <taxon>Discoba</taxon>
        <taxon>Euglenozoa</taxon>
        <taxon>Kinetoplastea</taxon>
        <taxon>Metakinetoplastina</taxon>
        <taxon>Trypanosomatida</taxon>
        <taxon>Trypanosomatidae</taxon>
        <taxon>Trypanosoma</taxon>
        <taxon>Schizotrypanum</taxon>
    </lineage>
</organism>
<evidence type="ECO:0000313" key="2">
    <source>
        <dbReference type="EMBL" id="PWV05726.1"/>
    </source>
</evidence>
<gene>
    <name evidence="2" type="ORF">C3747_125g22</name>
    <name evidence="3" type="ORF">C3747_66g51</name>
</gene>
<dbReference type="VEuPathDB" id="TriTrypDB:C3747_66g51"/>
<dbReference type="EMBL" id="PRFC01000125">
    <property type="protein sequence ID" value="PWV05726.1"/>
    <property type="molecule type" value="Genomic_DNA"/>
</dbReference>
<comment type="caution">
    <text evidence="3">The sequence shown here is derived from an EMBL/GenBank/DDBJ whole genome shotgun (WGS) entry which is preliminary data.</text>
</comment>